<protein>
    <submittedName>
        <fullName evidence="1">Uncharacterized protein</fullName>
    </submittedName>
</protein>
<organism evidence="1">
    <name type="scientific">Siphoviridae sp. ctKy93</name>
    <dbReference type="NCBI Taxonomy" id="2827569"/>
    <lineage>
        <taxon>Viruses</taxon>
        <taxon>Duplodnaviria</taxon>
        <taxon>Heunggongvirae</taxon>
        <taxon>Uroviricota</taxon>
        <taxon>Caudoviricetes</taxon>
    </lineage>
</organism>
<evidence type="ECO:0000313" key="1">
    <source>
        <dbReference type="EMBL" id="DAE92042.1"/>
    </source>
</evidence>
<name>A0A8S5RRS2_9CAUD</name>
<sequence length="398" mass="40834">MTMQQAIAALDTAVKNAVSGGGEVNQNAWSNITVKKQSTASTAVVGASADVTLRADAKTDTFSIASGNKWVDIAGEGKEVTIGHNLSGVVAGTYGGASKSVKVTVDEAGHMTSAEEVTIAEYSVVKLETATDGYLASYQLQKDGAPAGATINIPKDYLVKSASVKTATADDPSGFAEGTKYIDFVVNTYDTDSGTGKESHIYLNVQDLVDVYTAGNGIEISEANAISVKVVAENGLSVDASGVKMGVASENTNGAMTSTMVAKLNGIAEGATKNVITLNGTANASPSFYAPIDAGTQGQVLLSNGSGAPTWSAMPESFHKYTTTNKAITASGGTFSWSIPKTTHGIDSNAIIVQLYEVATGAQVMADVTVDQTNYNVTITIVGTGTLATGTYRAVLFG</sequence>
<reference evidence="1" key="1">
    <citation type="journal article" date="2021" name="Proc. Natl. Acad. Sci. U.S.A.">
        <title>A Catalog of Tens of Thousands of Viruses from Human Metagenomes Reveals Hidden Associations with Chronic Diseases.</title>
        <authorList>
            <person name="Tisza M.J."/>
            <person name="Buck C.B."/>
        </authorList>
    </citation>
    <scope>NUCLEOTIDE SEQUENCE</scope>
    <source>
        <strain evidence="1">CtKy93</strain>
    </source>
</reference>
<proteinExistence type="predicted"/>
<dbReference type="EMBL" id="BK057793">
    <property type="protein sequence ID" value="DAE92042.1"/>
    <property type="molecule type" value="Genomic_DNA"/>
</dbReference>
<accession>A0A8S5RRS2</accession>